<dbReference type="RefSeq" id="WP_345672822.1">
    <property type="nucleotide sequence ID" value="NZ_BAABKC010000163.1"/>
</dbReference>
<feature type="region of interest" description="Disordered" evidence="1">
    <location>
        <begin position="198"/>
        <end position="229"/>
    </location>
</feature>
<name>A0ABP9LQ69_9ACTN</name>
<dbReference type="EMBL" id="BAABKC010000163">
    <property type="protein sequence ID" value="GAA5083281.1"/>
    <property type="molecule type" value="Genomic_DNA"/>
</dbReference>
<organism evidence="3 4">
    <name type="scientific">Streptomyces similanensis</name>
    <dbReference type="NCBI Taxonomy" id="1274988"/>
    <lineage>
        <taxon>Bacteria</taxon>
        <taxon>Bacillati</taxon>
        <taxon>Actinomycetota</taxon>
        <taxon>Actinomycetes</taxon>
        <taxon>Kitasatosporales</taxon>
        <taxon>Streptomycetaceae</taxon>
        <taxon>Streptomyces</taxon>
    </lineage>
</organism>
<evidence type="ECO:0000259" key="2">
    <source>
        <dbReference type="Pfam" id="PF24623"/>
    </source>
</evidence>
<evidence type="ECO:0000256" key="1">
    <source>
        <dbReference type="SAM" id="MobiDB-lite"/>
    </source>
</evidence>
<proteinExistence type="predicted"/>
<reference evidence="4" key="1">
    <citation type="journal article" date="2019" name="Int. J. Syst. Evol. Microbiol.">
        <title>The Global Catalogue of Microorganisms (GCM) 10K type strain sequencing project: providing services to taxonomists for standard genome sequencing and annotation.</title>
        <authorList>
            <consortium name="The Broad Institute Genomics Platform"/>
            <consortium name="The Broad Institute Genome Sequencing Center for Infectious Disease"/>
            <person name="Wu L."/>
            <person name="Ma J."/>
        </authorList>
    </citation>
    <scope>NUCLEOTIDE SEQUENCE [LARGE SCALE GENOMIC DNA]</scope>
    <source>
        <strain evidence="4">JCM 18410</strain>
    </source>
</reference>
<protein>
    <recommendedName>
        <fullName evidence="2">DNA-binding phage zinc finger domain-containing protein</fullName>
    </recommendedName>
</protein>
<evidence type="ECO:0000313" key="4">
    <source>
        <dbReference type="Proteomes" id="UP001500124"/>
    </source>
</evidence>
<sequence>MKNTHETAAETDTSAVMAGRNITLDELATELSAIELRLRQLARAAEVPASPVELADIIDSLRSTASTVRETSDRMGLLARIVDGDVPLAKVFRDSGDPWGVAARGADRPGYGGPAIVPTVWQLLKLAQDTKRPGGETTTYPEAMDGIGIGWESKAAAVRRRRERDAAVAVEVLRLPCEKCEAGEGEQCKTKTGWAAEQPHIGRQRQAEANVDDRLGYLGDNPVAVPDAR</sequence>
<dbReference type="Proteomes" id="UP001500124">
    <property type="component" value="Unassembled WGS sequence"/>
</dbReference>
<comment type="caution">
    <text evidence="3">The sequence shown here is derived from an EMBL/GenBank/DDBJ whole genome shotgun (WGS) entry which is preliminary data.</text>
</comment>
<dbReference type="InterPro" id="IPR056911">
    <property type="entry name" value="Phage_Znf_bind_put"/>
</dbReference>
<gene>
    <name evidence="3" type="ORF">GCM10023336_78270</name>
</gene>
<accession>A0ABP9LQ69</accession>
<evidence type="ECO:0000313" key="3">
    <source>
        <dbReference type="EMBL" id="GAA5083281.1"/>
    </source>
</evidence>
<keyword evidence="4" id="KW-1185">Reference proteome</keyword>
<feature type="domain" description="DNA-binding phage zinc finger" evidence="2">
    <location>
        <begin position="165"/>
        <end position="209"/>
    </location>
</feature>
<dbReference type="Pfam" id="PF24623">
    <property type="entry name" value="Phage_zn_bind_8"/>
    <property type="match status" value="1"/>
</dbReference>